<accession>A0A9W9J0W1</accession>
<reference evidence="1" key="1">
    <citation type="submission" date="2022-11" db="EMBL/GenBank/DDBJ databases">
        <authorList>
            <person name="Petersen C."/>
        </authorList>
    </citation>
    <scope>NUCLEOTIDE SEQUENCE</scope>
    <source>
        <strain evidence="1">IBT 20477</strain>
    </source>
</reference>
<organism evidence="1 2">
    <name type="scientific">Penicillium cf. viridicatum</name>
    <dbReference type="NCBI Taxonomy" id="2972119"/>
    <lineage>
        <taxon>Eukaryota</taxon>
        <taxon>Fungi</taxon>
        <taxon>Dikarya</taxon>
        <taxon>Ascomycota</taxon>
        <taxon>Pezizomycotina</taxon>
        <taxon>Eurotiomycetes</taxon>
        <taxon>Eurotiomycetidae</taxon>
        <taxon>Eurotiales</taxon>
        <taxon>Aspergillaceae</taxon>
        <taxon>Penicillium</taxon>
    </lineage>
</organism>
<sequence>MVAWKPPPPRSVHSQCGRMDVHKVVVANRLLLVIYFITNYIHIDPWGLTISYQIHTDRSYPPLYITISILTEYRSFFSETESWCLVYQALIN</sequence>
<proteinExistence type="predicted"/>
<dbReference type="Proteomes" id="UP001150942">
    <property type="component" value="Unassembled WGS sequence"/>
</dbReference>
<reference evidence="1" key="2">
    <citation type="journal article" date="2023" name="IMA Fungus">
        <title>Comparative genomic study of the Penicillium genus elucidates a diverse pangenome and 15 lateral gene transfer events.</title>
        <authorList>
            <person name="Petersen C."/>
            <person name="Sorensen T."/>
            <person name="Nielsen M.R."/>
            <person name="Sondergaard T.E."/>
            <person name="Sorensen J.L."/>
            <person name="Fitzpatrick D.A."/>
            <person name="Frisvad J.C."/>
            <person name="Nielsen K.L."/>
        </authorList>
    </citation>
    <scope>NUCLEOTIDE SEQUENCE</scope>
    <source>
        <strain evidence="1">IBT 20477</strain>
    </source>
</reference>
<comment type="caution">
    <text evidence="1">The sequence shown here is derived from an EMBL/GenBank/DDBJ whole genome shotgun (WGS) entry which is preliminary data.</text>
</comment>
<gene>
    <name evidence="1" type="ORF">N7449_010678</name>
</gene>
<name>A0A9W9J0W1_9EURO</name>
<evidence type="ECO:0000313" key="1">
    <source>
        <dbReference type="EMBL" id="KAJ5187684.1"/>
    </source>
</evidence>
<evidence type="ECO:0000313" key="2">
    <source>
        <dbReference type="Proteomes" id="UP001150942"/>
    </source>
</evidence>
<protein>
    <submittedName>
        <fullName evidence="1">Uncharacterized protein</fullName>
    </submittedName>
</protein>
<dbReference type="OrthoDB" id="10431542at2759"/>
<dbReference type="AlphaFoldDB" id="A0A9W9J0W1"/>
<keyword evidence="2" id="KW-1185">Reference proteome</keyword>
<dbReference type="EMBL" id="JAPQKQ010000007">
    <property type="protein sequence ID" value="KAJ5187684.1"/>
    <property type="molecule type" value="Genomic_DNA"/>
</dbReference>